<evidence type="ECO:0000313" key="1">
    <source>
        <dbReference type="EMBL" id="MBA4641775.1"/>
    </source>
</evidence>
<proteinExistence type="predicted"/>
<name>A0A7C8ZH27_OPUST</name>
<organism evidence="1">
    <name type="scientific">Opuntia streptacantha</name>
    <name type="common">Prickly pear cactus</name>
    <name type="synonym">Opuntia cardona</name>
    <dbReference type="NCBI Taxonomy" id="393608"/>
    <lineage>
        <taxon>Eukaryota</taxon>
        <taxon>Viridiplantae</taxon>
        <taxon>Streptophyta</taxon>
        <taxon>Embryophyta</taxon>
        <taxon>Tracheophyta</taxon>
        <taxon>Spermatophyta</taxon>
        <taxon>Magnoliopsida</taxon>
        <taxon>eudicotyledons</taxon>
        <taxon>Gunneridae</taxon>
        <taxon>Pentapetalae</taxon>
        <taxon>Caryophyllales</taxon>
        <taxon>Cactineae</taxon>
        <taxon>Cactaceae</taxon>
        <taxon>Opuntioideae</taxon>
        <taxon>Opuntia</taxon>
    </lineage>
</organism>
<reference evidence="1" key="2">
    <citation type="submission" date="2020-07" db="EMBL/GenBank/DDBJ databases">
        <authorList>
            <person name="Vera ALvarez R."/>
            <person name="Arias-Moreno D.M."/>
            <person name="Jimenez-Jacinto V."/>
            <person name="Jimenez-Bremont J.F."/>
            <person name="Swaminathan K."/>
            <person name="Moose S.P."/>
            <person name="Guerrero-Gonzalez M.L."/>
            <person name="Marino-Ramirez L."/>
            <person name="Landsman D."/>
            <person name="Rodriguez-Kessler M."/>
            <person name="Delgado-Sanchez P."/>
        </authorList>
    </citation>
    <scope>NUCLEOTIDE SEQUENCE</scope>
    <source>
        <tissue evidence="1">Cladode</tissue>
    </source>
</reference>
<protein>
    <submittedName>
        <fullName evidence="1">Uncharacterized protein</fullName>
    </submittedName>
</protein>
<sequence>MKRTTKLVINAPFFESKSFSFLRAMRATIASTITMTFKTINMMVMMRQNLRKILHCLMIANNISPSKIKLPKLEPIWVPLAPKKEAISPMISTATKNPKIQIKNVFVVL</sequence>
<dbReference type="EMBL" id="GISG01125632">
    <property type="protein sequence ID" value="MBA4641775.1"/>
    <property type="molecule type" value="Transcribed_RNA"/>
</dbReference>
<accession>A0A7C8ZH27</accession>
<reference evidence="1" key="1">
    <citation type="journal article" date="2013" name="J. Plant Res.">
        <title>Effect of fungi and light on seed germination of three Opuntia species from semiarid lands of central Mexico.</title>
        <authorList>
            <person name="Delgado-Sanchez P."/>
            <person name="Jimenez-Bremont J.F."/>
            <person name="Guerrero-Gonzalez Mde L."/>
            <person name="Flores J."/>
        </authorList>
    </citation>
    <scope>NUCLEOTIDE SEQUENCE</scope>
    <source>
        <tissue evidence="1">Cladode</tissue>
    </source>
</reference>
<dbReference type="AlphaFoldDB" id="A0A7C8ZH27"/>